<dbReference type="EMBL" id="HBFS01007680">
    <property type="protein sequence ID" value="CAD8911983.1"/>
    <property type="molecule type" value="Transcribed_RNA"/>
</dbReference>
<dbReference type="PROSITE" id="PS51420">
    <property type="entry name" value="RHO"/>
    <property type="match status" value="1"/>
</dbReference>
<evidence type="ECO:0000256" key="4">
    <source>
        <dbReference type="ARBA" id="ARBA00023288"/>
    </source>
</evidence>
<keyword evidence="4" id="KW-0449">Lipoprotein</keyword>
<dbReference type="PROSITE" id="PS51419">
    <property type="entry name" value="RAB"/>
    <property type="match status" value="1"/>
</dbReference>
<protein>
    <submittedName>
        <fullName evidence="5">Uncharacterized protein</fullName>
    </submittedName>
</protein>
<dbReference type="SUPFAM" id="SSF52540">
    <property type="entry name" value="P-loop containing nucleoside triphosphate hydrolases"/>
    <property type="match status" value="1"/>
</dbReference>
<dbReference type="SMART" id="SM00177">
    <property type="entry name" value="ARF"/>
    <property type="match status" value="1"/>
</dbReference>
<dbReference type="SMART" id="SM00174">
    <property type="entry name" value="RHO"/>
    <property type="match status" value="1"/>
</dbReference>
<evidence type="ECO:0000256" key="1">
    <source>
        <dbReference type="ARBA" id="ARBA00006270"/>
    </source>
</evidence>
<dbReference type="AlphaFoldDB" id="A0A7S1G7C5"/>
<dbReference type="FunFam" id="3.40.50.300:FF:001129">
    <property type="entry name" value="ras-related protein Rab-44 isoform X2"/>
    <property type="match status" value="1"/>
</dbReference>
<gene>
    <name evidence="5" type="ORF">BSP0115_LOCUS5222</name>
</gene>
<dbReference type="Gene3D" id="3.40.50.300">
    <property type="entry name" value="P-loop containing nucleotide triphosphate hydrolases"/>
    <property type="match status" value="1"/>
</dbReference>
<dbReference type="NCBIfam" id="TIGR00231">
    <property type="entry name" value="small_GTP"/>
    <property type="match status" value="1"/>
</dbReference>
<reference evidence="5" key="1">
    <citation type="submission" date="2021-01" db="EMBL/GenBank/DDBJ databases">
        <authorList>
            <person name="Corre E."/>
            <person name="Pelletier E."/>
            <person name="Niang G."/>
            <person name="Scheremetjew M."/>
            <person name="Finn R."/>
            <person name="Kale V."/>
            <person name="Holt S."/>
            <person name="Cochrane G."/>
            <person name="Meng A."/>
            <person name="Brown T."/>
            <person name="Cohen L."/>
        </authorList>
    </citation>
    <scope>NUCLEOTIDE SEQUENCE</scope>
    <source>
        <strain evidence="5">Ms1</strain>
    </source>
</reference>
<evidence type="ECO:0000313" key="5">
    <source>
        <dbReference type="EMBL" id="CAD8911983.1"/>
    </source>
</evidence>
<organism evidence="5">
    <name type="scientific">Bicosoecida sp. CB-2014</name>
    <dbReference type="NCBI Taxonomy" id="1486930"/>
    <lineage>
        <taxon>Eukaryota</taxon>
        <taxon>Sar</taxon>
        <taxon>Stramenopiles</taxon>
        <taxon>Bigyra</taxon>
        <taxon>Opalozoa</taxon>
        <taxon>Bicosoecida</taxon>
    </lineage>
</organism>
<dbReference type="PROSITE" id="PS51421">
    <property type="entry name" value="RAS"/>
    <property type="match status" value="1"/>
</dbReference>
<name>A0A7S1G7C5_9STRA</name>
<dbReference type="Pfam" id="PF00071">
    <property type="entry name" value="Ras"/>
    <property type="match status" value="1"/>
</dbReference>
<dbReference type="SMART" id="SM00173">
    <property type="entry name" value="RAS"/>
    <property type="match status" value="1"/>
</dbReference>
<dbReference type="GO" id="GO:0005525">
    <property type="term" value="F:GTP binding"/>
    <property type="evidence" value="ECO:0007669"/>
    <property type="project" value="UniProtKB-KW"/>
</dbReference>
<dbReference type="InterPro" id="IPR001806">
    <property type="entry name" value="Small_GTPase"/>
</dbReference>
<dbReference type="InterPro" id="IPR005225">
    <property type="entry name" value="Small_GTP-bd"/>
</dbReference>
<sequence>MATETFDHQIKLLLIGDTGVGKTCLMLRYIDDKFSSTFITTIGIDFKFKAIAVGEKRVKLQVWDTAGQERFRTITTQYFRGAKAVMLVYDCTNRSSFENIENWARQIAEHAGDIAKVLVGNKCDKDGALVTEDEGRALAKKHGMGFQLTSAKSGQGVEDAFAECAVRGVRFDELGSRRQSDAALRIGGGAGGGSGCAC</sequence>
<dbReference type="SMART" id="SM00176">
    <property type="entry name" value="RAN"/>
    <property type="match status" value="1"/>
</dbReference>
<dbReference type="InterPro" id="IPR027417">
    <property type="entry name" value="P-loop_NTPase"/>
</dbReference>
<dbReference type="InterPro" id="IPR050305">
    <property type="entry name" value="Small_GTPase_Rab"/>
</dbReference>
<keyword evidence="3" id="KW-0342">GTP-binding</keyword>
<dbReference type="PANTHER" id="PTHR47980">
    <property type="entry name" value="LD44762P"/>
    <property type="match status" value="1"/>
</dbReference>
<dbReference type="GO" id="GO:0003924">
    <property type="term" value="F:GTPase activity"/>
    <property type="evidence" value="ECO:0007669"/>
    <property type="project" value="InterPro"/>
</dbReference>
<dbReference type="SMART" id="SM00175">
    <property type="entry name" value="RAB"/>
    <property type="match status" value="1"/>
</dbReference>
<evidence type="ECO:0000256" key="2">
    <source>
        <dbReference type="ARBA" id="ARBA00022741"/>
    </source>
</evidence>
<accession>A0A7S1G7C5</accession>
<proteinExistence type="inferred from homology"/>
<comment type="similarity">
    <text evidence="1">Belongs to the small GTPase superfamily. Rab family.</text>
</comment>
<keyword evidence="2" id="KW-0547">Nucleotide-binding</keyword>
<dbReference type="PRINTS" id="PR00449">
    <property type="entry name" value="RASTRNSFRMNG"/>
</dbReference>
<evidence type="ECO:0000256" key="3">
    <source>
        <dbReference type="ARBA" id="ARBA00023134"/>
    </source>
</evidence>